<evidence type="ECO:0000313" key="7">
    <source>
        <dbReference type="EMBL" id="UJF32636.1"/>
    </source>
</evidence>
<keyword evidence="4" id="KW-0564">Palmitate</keyword>
<feature type="chain" id="PRO_5045542704" evidence="6">
    <location>
        <begin position="21"/>
        <end position="452"/>
    </location>
</feature>
<evidence type="ECO:0000256" key="1">
    <source>
        <dbReference type="ARBA" id="ARBA00022475"/>
    </source>
</evidence>
<proteinExistence type="predicted"/>
<dbReference type="Gene3D" id="3.40.190.10">
    <property type="entry name" value="Periplasmic binding protein-like II"/>
    <property type="match status" value="1"/>
</dbReference>
<keyword evidence="8" id="KW-1185">Reference proteome</keyword>
<keyword evidence="2 6" id="KW-0732">Signal</keyword>
<keyword evidence="3" id="KW-0472">Membrane</keyword>
<accession>A0ABY3SFF8</accession>
<evidence type="ECO:0000256" key="3">
    <source>
        <dbReference type="ARBA" id="ARBA00023136"/>
    </source>
</evidence>
<dbReference type="Pfam" id="PF01547">
    <property type="entry name" value="SBP_bac_1"/>
    <property type="match status" value="1"/>
</dbReference>
<evidence type="ECO:0000256" key="6">
    <source>
        <dbReference type="SAM" id="SignalP"/>
    </source>
</evidence>
<sequence>MKKKMAQILLVSCASIMALAGCGTTNNGKETVIESGKSNAAASTKPGEKVTITFWNENGGANTTPFYKELITKFEQENPDIKINYVDFPVSSAKEKFDAAIAANDVPDVAEAPKTWVTDFVFKGALLPLDSYFDSWSDKDKISPAVIQSYRNLVQDKKLYQIANTMTPTLIWYRSDWFKDKGLQATDSWDDFFNNVNKLTDKNNNQYGFSLRGGPGGSQQLLDMMYGYSGITSMFDANGKSTLNDPKHVEFLEKYLGMYKKNTPESDITNGYKEMVAAFDSGQAAMIEHNIGSYGQHRDTLGAGKFAAMPIMKAITGKRILIGGTEVGHVIFKGSKHPDQAWKFVSFLNTAENQSYWNEKIGAIPTNSDVMNADWVKNAQHFSVSVQMLNDKDSVIVDRPLYLPDYTNILNNQEDPALQKVLAGKMTVKEFLDGWAAAFEKSLAEYNAHVKK</sequence>
<evidence type="ECO:0000256" key="2">
    <source>
        <dbReference type="ARBA" id="ARBA00022729"/>
    </source>
</evidence>
<dbReference type="RefSeq" id="WP_235118984.1">
    <property type="nucleotide sequence ID" value="NZ_CP090978.1"/>
</dbReference>
<reference evidence="7 8" key="1">
    <citation type="journal article" date="2024" name="Int. J. Syst. Evol. Microbiol.">
        <title>Paenibacillus hexagrammi sp. nov., a novel bacterium isolated from the gut content of Hexagrammos agrammus.</title>
        <authorList>
            <person name="Jung H.K."/>
            <person name="Kim D.G."/>
            <person name="Zin H."/>
            <person name="Park J."/>
            <person name="Jung H."/>
            <person name="Kim Y.O."/>
            <person name="Kong H.J."/>
            <person name="Kim J.W."/>
            <person name="Kim Y.S."/>
        </authorList>
    </citation>
    <scope>NUCLEOTIDE SEQUENCE [LARGE SCALE GENOMIC DNA]</scope>
    <source>
        <strain evidence="7 8">YPD9-1</strain>
    </source>
</reference>
<evidence type="ECO:0000256" key="5">
    <source>
        <dbReference type="ARBA" id="ARBA00023288"/>
    </source>
</evidence>
<dbReference type="SUPFAM" id="SSF53850">
    <property type="entry name" value="Periplasmic binding protein-like II"/>
    <property type="match status" value="1"/>
</dbReference>
<feature type="signal peptide" evidence="6">
    <location>
        <begin position="1"/>
        <end position="20"/>
    </location>
</feature>
<dbReference type="PANTHER" id="PTHR43649:SF33">
    <property type="entry name" value="POLYGALACTURONAN_RHAMNOGALACTURONAN-BINDING PROTEIN YTCQ"/>
    <property type="match status" value="1"/>
</dbReference>
<dbReference type="CDD" id="cd13585">
    <property type="entry name" value="PBP2_TMBP_like"/>
    <property type="match status" value="1"/>
</dbReference>
<dbReference type="InterPro" id="IPR006059">
    <property type="entry name" value="SBP"/>
</dbReference>
<evidence type="ECO:0000256" key="4">
    <source>
        <dbReference type="ARBA" id="ARBA00023139"/>
    </source>
</evidence>
<protein>
    <submittedName>
        <fullName evidence="7">Sugar ABC transporter substrate-binding protein</fullName>
    </submittedName>
</protein>
<dbReference type="PROSITE" id="PS51257">
    <property type="entry name" value="PROKAR_LIPOPROTEIN"/>
    <property type="match status" value="1"/>
</dbReference>
<organism evidence="7 8">
    <name type="scientific">Paenibacillus hexagrammi</name>
    <dbReference type="NCBI Taxonomy" id="2908839"/>
    <lineage>
        <taxon>Bacteria</taxon>
        <taxon>Bacillati</taxon>
        <taxon>Bacillota</taxon>
        <taxon>Bacilli</taxon>
        <taxon>Bacillales</taxon>
        <taxon>Paenibacillaceae</taxon>
        <taxon>Paenibacillus</taxon>
    </lineage>
</organism>
<keyword evidence="1" id="KW-1003">Cell membrane</keyword>
<keyword evidence="5" id="KW-0449">Lipoprotein</keyword>
<dbReference type="PANTHER" id="PTHR43649">
    <property type="entry name" value="ARABINOSE-BINDING PROTEIN-RELATED"/>
    <property type="match status" value="1"/>
</dbReference>
<dbReference type="InterPro" id="IPR050490">
    <property type="entry name" value="Bact_solute-bd_prot1"/>
</dbReference>
<dbReference type="EMBL" id="CP090978">
    <property type="protein sequence ID" value="UJF32636.1"/>
    <property type="molecule type" value="Genomic_DNA"/>
</dbReference>
<dbReference type="Proteomes" id="UP001649230">
    <property type="component" value="Chromosome"/>
</dbReference>
<name>A0ABY3SFF8_9BACL</name>
<gene>
    <name evidence="7" type="ORF">L0M14_23880</name>
</gene>
<evidence type="ECO:0000313" key="8">
    <source>
        <dbReference type="Proteomes" id="UP001649230"/>
    </source>
</evidence>